<accession>A0A9W8JGL2</accession>
<feature type="non-terminal residue" evidence="2">
    <location>
        <position position="312"/>
    </location>
</feature>
<dbReference type="Pfam" id="PF00106">
    <property type="entry name" value="adh_short"/>
    <property type="match status" value="1"/>
</dbReference>
<gene>
    <name evidence="2" type="ORF">H1R20_g4654</name>
</gene>
<organism evidence="2 3">
    <name type="scientific">Candolleomyces eurysporus</name>
    <dbReference type="NCBI Taxonomy" id="2828524"/>
    <lineage>
        <taxon>Eukaryota</taxon>
        <taxon>Fungi</taxon>
        <taxon>Dikarya</taxon>
        <taxon>Basidiomycota</taxon>
        <taxon>Agaricomycotina</taxon>
        <taxon>Agaricomycetes</taxon>
        <taxon>Agaricomycetidae</taxon>
        <taxon>Agaricales</taxon>
        <taxon>Agaricineae</taxon>
        <taxon>Psathyrellaceae</taxon>
        <taxon>Candolleomyces</taxon>
    </lineage>
</organism>
<dbReference type="PANTHER" id="PTHR47534">
    <property type="entry name" value="YALI0E05731P"/>
    <property type="match status" value="1"/>
</dbReference>
<evidence type="ECO:0008006" key="4">
    <source>
        <dbReference type="Google" id="ProtNLM"/>
    </source>
</evidence>
<dbReference type="Gene3D" id="3.40.50.720">
    <property type="entry name" value="NAD(P)-binding Rossmann-like Domain"/>
    <property type="match status" value="1"/>
</dbReference>
<dbReference type="Proteomes" id="UP001140091">
    <property type="component" value="Unassembled WGS sequence"/>
</dbReference>
<dbReference type="PANTHER" id="PTHR47534:SF3">
    <property type="entry name" value="ALCOHOL DEHYDROGENASE-LIKE C-TERMINAL DOMAIN-CONTAINING PROTEIN"/>
    <property type="match status" value="1"/>
</dbReference>
<dbReference type="GO" id="GO:0016491">
    <property type="term" value="F:oxidoreductase activity"/>
    <property type="evidence" value="ECO:0007669"/>
    <property type="project" value="UniProtKB-KW"/>
</dbReference>
<dbReference type="InterPro" id="IPR052228">
    <property type="entry name" value="Sec_Metab_Biosynth_Oxidored"/>
</dbReference>
<dbReference type="AlphaFoldDB" id="A0A9W8JGL2"/>
<keyword evidence="1" id="KW-0560">Oxidoreductase</keyword>
<dbReference type="InterPro" id="IPR002347">
    <property type="entry name" value="SDR_fam"/>
</dbReference>
<keyword evidence="3" id="KW-1185">Reference proteome</keyword>
<protein>
    <recommendedName>
        <fullName evidence="4">NAD(P)-binding protein</fullName>
    </recommendedName>
</protein>
<comment type="caution">
    <text evidence="2">The sequence shown here is derived from an EMBL/GenBank/DDBJ whole genome shotgun (WGS) entry which is preliminary data.</text>
</comment>
<evidence type="ECO:0000313" key="2">
    <source>
        <dbReference type="EMBL" id="KAJ2932459.1"/>
    </source>
</evidence>
<dbReference type="EMBL" id="JANBPK010000772">
    <property type="protein sequence ID" value="KAJ2932459.1"/>
    <property type="molecule type" value="Genomic_DNA"/>
</dbReference>
<dbReference type="InterPro" id="IPR036291">
    <property type="entry name" value="NAD(P)-bd_dom_sf"/>
</dbReference>
<dbReference type="OrthoDB" id="2898509at2759"/>
<dbReference type="SUPFAM" id="SSF51735">
    <property type="entry name" value="NAD(P)-binding Rossmann-fold domains"/>
    <property type="match status" value="1"/>
</dbReference>
<evidence type="ECO:0000256" key="1">
    <source>
        <dbReference type="ARBA" id="ARBA00023002"/>
    </source>
</evidence>
<sequence length="312" mass="33804">MANLSEIRTLNASLSPKYNNPVAVFVGGTSGIGQGMAEAFARLTNGKSTIIIVGRNKAAAESIISNLPRSSDNPNDSVYEFVSCDVTLMRNVVAASKEILSNHHKINFLVLSTGFFSAAGYEATEEGIERKLAVSYYARWKFIHELLPGLNNSKNAGEDAKVLAVLGAGRGREIDMDDLGLKKNYSLKNSAFAAPRYNDLMVEAYAKRYPDLTFIHAYPGTVRTNFAASAESTAIRIAAPLINLLLRPFSVSPAECAEYMWHGVFSYTKGPFLMGPKGDSLADKLHTGPEDQADKLWEHTVASTTLADDTAA</sequence>
<evidence type="ECO:0000313" key="3">
    <source>
        <dbReference type="Proteomes" id="UP001140091"/>
    </source>
</evidence>
<proteinExistence type="predicted"/>
<reference evidence="2" key="1">
    <citation type="submission" date="2022-06" db="EMBL/GenBank/DDBJ databases">
        <title>Genome Sequence of Candolleomyces eurysporus.</title>
        <authorList>
            <person name="Buettner E."/>
        </authorList>
    </citation>
    <scope>NUCLEOTIDE SEQUENCE</scope>
    <source>
        <strain evidence="2">VTCC 930004</strain>
    </source>
</reference>
<name>A0A9W8JGL2_9AGAR</name>